<dbReference type="Pfam" id="PF04397">
    <property type="entry name" value="LytTR"/>
    <property type="match status" value="1"/>
</dbReference>
<feature type="modified residue" description="4-aspartylphosphate" evidence="3">
    <location>
        <position position="59"/>
    </location>
</feature>
<keyword evidence="3" id="KW-0597">Phosphoprotein</keyword>
<dbReference type="Gene3D" id="2.40.50.1020">
    <property type="entry name" value="LytTr DNA-binding domain"/>
    <property type="match status" value="1"/>
</dbReference>
<dbReference type="RefSeq" id="WP_186877886.1">
    <property type="nucleotide sequence ID" value="NZ_JACOPN010000002.1"/>
</dbReference>
<evidence type="ECO:0000259" key="5">
    <source>
        <dbReference type="PROSITE" id="PS50930"/>
    </source>
</evidence>
<name>A0A8J6J3U6_9FIRM</name>
<evidence type="ECO:0000259" key="4">
    <source>
        <dbReference type="PROSITE" id="PS50110"/>
    </source>
</evidence>
<evidence type="ECO:0000256" key="1">
    <source>
        <dbReference type="ARBA" id="ARBA00018672"/>
    </source>
</evidence>
<dbReference type="InterPro" id="IPR011006">
    <property type="entry name" value="CheY-like_superfamily"/>
</dbReference>
<dbReference type="AlphaFoldDB" id="A0A8J6J3U6"/>
<protein>
    <recommendedName>
        <fullName evidence="1">Stage 0 sporulation protein A homolog</fullName>
    </recommendedName>
</protein>
<evidence type="ECO:0000256" key="3">
    <source>
        <dbReference type="PROSITE-ProRule" id="PRU00169"/>
    </source>
</evidence>
<proteinExistence type="predicted"/>
<dbReference type="PANTHER" id="PTHR37299:SF1">
    <property type="entry name" value="STAGE 0 SPORULATION PROTEIN A HOMOLOG"/>
    <property type="match status" value="1"/>
</dbReference>
<reference evidence="6" key="1">
    <citation type="submission" date="2020-08" db="EMBL/GenBank/DDBJ databases">
        <title>Genome public.</title>
        <authorList>
            <person name="Liu C."/>
            <person name="Sun Q."/>
        </authorList>
    </citation>
    <scope>NUCLEOTIDE SEQUENCE</scope>
    <source>
        <strain evidence="6">BX5</strain>
    </source>
</reference>
<evidence type="ECO:0000256" key="2">
    <source>
        <dbReference type="ARBA" id="ARBA00024867"/>
    </source>
</evidence>
<dbReference type="Gene3D" id="3.40.50.2300">
    <property type="match status" value="1"/>
</dbReference>
<organism evidence="6 7">
    <name type="scientific">Flintibacter faecis</name>
    <dbReference type="NCBI Taxonomy" id="2763047"/>
    <lineage>
        <taxon>Bacteria</taxon>
        <taxon>Bacillati</taxon>
        <taxon>Bacillota</taxon>
        <taxon>Clostridia</taxon>
        <taxon>Eubacteriales</taxon>
        <taxon>Flintibacter</taxon>
    </lineage>
</organism>
<gene>
    <name evidence="6" type="ORF">H8S55_03745</name>
</gene>
<dbReference type="EMBL" id="JACOPN010000002">
    <property type="protein sequence ID" value="MBC5716442.1"/>
    <property type="molecule type" value="Genomic_DNA"/>
</dbReference>
<evidence type="ECO:0000313" key="6">
    <source>
        <dbReference type="EMBL" id="MBC5716442.1"/>
    </source>
</evidence>
<dbReference type="InterPro" id="IPR046947">
    <property type="entry name" value="LytR-like"/>
</dbReference>
<dbReference type="InterPro" id="IPR001789">
    <property type="entry name" value="Sig_transdc_resp-reg_receiver"/>
</dbReference>
<dbReference type="Proteomes" id="UP000602260">
    <property type="component" value="Unassembled WGS sequence"/>
</dbReference>
<dbReference type="PANTHER" id="PTHR37299">
    <property type="entry name" value="TRANSCRIPTIONAL REGULATOR-RELATED"/>
    <property type="match status" value="1"/>
</dbReference>
<accession>A0A8J6J3U6</accession>
<keyword evidence="7" id="KW-1185">Reference proteome</keyword>
<sequence>MIQIGLCDDDLAILSQLQVLLDRYQVERNAEITSAAFQSPLELLAEIEKGMRFDILLLDVLMPGENGIDAAREIRRYDNNVKIIFLTSSSEFAVESYTVGAYFYQLKPIWEENFFRLMDAVIAECEKSSGMSLILRCKSGITRVELNRLEYCEVLGRSLWLHLVGGAVLESAGRMDHLCEQLADHENFLRVHRSFLINLDYVRNIMPKAITMASLAELPIPRGKYGELKDRYLEYAFQRKQVFL</sequence>
<comment type="function">
    <text evidence="2">May play the central regulatory role in sporulation. It may be an element of the effector pathway responsible for the activation of sporulation genes in response to nutritional stress. Spo0A may act in concert with spo0H (a sigma factor) to control the expression of some genes that are critical to the sporulation process.</text>
</comment>
<dbReference type="PROSITE" id="PS50930">
    <property type="entry name" value="HTH_LYTTR"/>
    <property type="match status" value="1"/>
</dbReference>
<dbReference type="SUPFAM" id="SSF52172">
    <property type="entry name" value="CheY-like"/>
    <property type="match status" value="1"/>
</dbReference>
<dbReference type="SMART" id="SM00850">
    <property type="entry name" value="LytTR"/>
    <property type="match status" value="1"/>
</dbReference>
<dbReference type="GO" id="GO:0003677">
    <property type="term" value="F:DNA binding"/>
    <property type="evidence" value="ECO:0007669"/>
    <property type="project" value="InterPro"/>
</dbReference>
<dbReference type="SMART" id="SM00448">
    <property type="entry name" value="REC"/>
    <property type="match status" value="1"/>
</dbReference>
<dbReference type="Pfam" id="PF00072">
    <property type="entry name" value="Response_reg"/>
    <property type="match status" value="1"/>
</dbReference>
<feature type="domain" description="Response regulatory" evidence="4">
    <location>
        <begin position="3"/>
        <end position="122"/>
    </location>
</feature>
<evidence type="ECO:0000313" key="7">
    <source>
        <dbReference type="Proteomes" id="UP000602260"/>
    </source>
</evidence>
<dbReference type="PROSITE" id="PS50110">
    <property type="entry name" value="RESPONSE_REGULATORY"/>
    <property type="match status" value="1"/>
</dbReference>
<dbReference type="InterPro" id="IPR007492">
    <property type="entry name" value="LytTR_DNA-bd_dom"/>
</dbReference>
<comment type="caution">
    <text evidence="6">The sequence shown here is derived from an EMBL/GenBank/DDBJ whole genome shotgun (WGS) entry which is preliminary data.</text>
</comment>
<feature type="domain" description="HTH LytTR-type" evidence="5">
    <location>
        <begin position="133"/>
        <end position="234"/>
    </location>
</feature>
<dbReference type="GO" id="GO:0000156">
    <property type="term" value="F:phosphorelay response regulator activity"/>
    <property type="evidence" value="ECO:0007669"/>
    <property type="project" value="InterPro"/>
</dbReference>